<name>A0AA39M328_9BILA</name>
<reference evidence="2" key="1">
    <citation type="submission" date="2023-06" db="EMBL/GenBank/DDBJ databases">
        <title>Genomic analysis of the entomopathogenic nematode Steinernema hermaphroditum.</title>
        <authorList>
            <person name="Schwarz E.M."/>
            <person name="Heppert J.K."/>
            <person name="Baniya A."/>
            <person name="Schwartz H.T."/>
            <person name="Tan C.-H."/>
            <person name="Antoshechkin I."/>
            <person name="Sternberg P.W."/>
            <person name="Goodrich-Blair H."/>
            <person name="Dillman A.R."/>
        </authorList>
    </citation>
    <scope>NUCLEOTIDE SEQUENCE</scope>
    <source>
        <strain evidence="2">PS9179</strain>
        <tissue evidence="2">Whole animal</tissue>
    </source>
</reference>
<organism evidence="2 3">
    <name type="scientific">Steinernema hermaphroditum</name>
    <dbReference type="NCBI Taxonomy" id="289476"/>
    <lineage>
        <taxon>Eukaryota</taxon>
        <taxon>Metazoa</taxon>
        <taxon>Ecdysozoa</taxon>
        <taxon>Nematoda</taxon>
        <taxon>Chromadorea</taxon>
        <taxon>Rhabditida</taxon>
        <taxon>Tylenchina</taxon>
        <taxon>Panagrolaimomorpha</taxon>
        <taxon>Strongyloidoidea</taxon>
        <taxon>Steinernematidae</taxon>
        <taxon>Steinernema</taxon>
    </lineage>
</organism>
<dbReference type="InterPro" id="IPR019425">
    <property type="entry name" value="7TM_GPCR_serpentine_rcpt_Srt"/>
</dbReference>
<gene>
    <name evidence="2" type="ORF">QR680_014376</name>
</gene>
<dbReference type="PANTHER" id="PTHR23021:SF28">
    <property type="entry name" value="SERPENTINE RECEPTOR, CLASS T-RELATED"/>
    <property type="match status" value="1"/>
</dbReference>
<feature type="transmembrane region" description="Helical" evidence="1">
    <location>
        <begin position="33"/>
        <end position="57"/>
    </location>
</feature>
<accession>A0AA39M328</accession>
<feature type="transmembrane region" description="Helical" evidence="1">
    <location>
        <begin position="69"/>
        <end position="94"/>
    </location>
</feature>
<dbReference type="PANTHER" id="PTHR23021">
    <property type="entry name" value="SERPENTINE RECEPTOR, CLASS T"/>
    <property type="match status" value="1"/>
</dbReference>
<protein>
    <submittedName>
        <fullName evidence="2">Uncharacterized protein</fullName>
    </submittedName>
</protein>
<dbReference type="SUPFAM" id="SSF81321">
    <property type="entry name" value="Family A G protein-coupled receptor-like"/>
    <property type="match status" value="1"/>
</dbReference>
<evidence type="ECO:0000256" key="1">
    <source>
        <dbReference type="SAM" id="Phobius"/>
    </source>
</evidence>
<evidence type="ECO:0000313" key="2">
    <source>
        <dbReference type="EMBL" id="KAK0419866.1"/>
    </source>
</evidence>
<dbReference type="Proteomes" id="UP001175271">
    <property type="component" value="Unassembled WGS sequence"/>
</dbReference>
<evidence type="ECO:0000313" key="3">
    <source>
        <dbReference type="Proteomes" id="UP001175271"/>
    </source>
</evidence>
<feature type="transmembrane region" description="Helical" evidence="1">
    <location>
        <begin position="247"/>
        <end position="266"/>
    </location>
</feature>
<keyword evidence="1" id="KW-0812">Transmembrane</keyword>
<proteinExistence type="predicted"/>
<feature type="transmembrane region" description="Helical" evidence="1">
    <location>
        <begin position="205"/>
        <end position="226"/>
    </location>
</feature>
<feature type="transmembrane region" description="Helical" evidence="1">
    <location>
        <begin position="272"/>
        <end position="295"/>
    </location>
</feature>
<keyword evidence="3" id="KW-1185">Reference proteome</keyword>
<dbReference type="AlphaFoldDB" id="A0AA39M328"/>
<keyword evidence="1" id="KW-0472">Membrane</keyword>
<dbReference type="EMBL" id="JAUCMV010000002">
    <property type="protein sequence ID" value="KAK0419866.1"/>
    <property type="molecule type" value="Genomic_DNA"/>
</dbReference>
<sequence length="322" mass="36719">MEIYFNKVEYERLYRCDYLNESQWRGYVVQRPYTGVLVLVLGLIYLITYVPCLIIMNKKQFFENSCFKIMFFHGILDCVAIVVNSFVTGGLLISGTVFCLNPRIQYFAGTAGIAIWCGQCLNCTILAINRCLDFWWPRLSVVLFDGYRTYFSWALVLVYAGYFAVFTNPITLSSAMIMWLYDPYVGVPKDIVPLERSVHNNHSNYYNNFILIPSLFILYTFLIISVRFRTRGGSSQLKIQLQLLKQASLICLLNFIPGFIFLVSLFMHTPPIVVFVGLLTWQMGNGGGGVVLLAINNTIRKQVLEMIFKSRFSGSSVGPSLS</sequence>
<comment type="caution">
    <text evidence="2">The sequence shown here is derived from an EMBL/GenBank/DDBJ whole genome shotgun (WGS) entry which is preliminary data.</text>
</comment>
<dbReference type="Pfam" id="PF10321">
    <property type="entry name" value="7TM_GPCR_Srt"/>
    <property type="match status" value="1"/>
</dbReference>
<feature type="transmembrane region" description="Helical" evidence="1">
    <location>
        <begin position="150"/>
        <end position="181"/>
    </location>
</feature>
<keyword evidence="1" id="KW-1133">Transmembrane helix</keyword>
<feature type="transmembrane region" description="Helical" evidence="1">
    <location>
        <begin position="106"/>
        <end position="129"/>
    </location>
</feature>